<comment type="caution">
    <text evidence="12">Lacks conserved residue(s) required for the propagation of feature annotation.</text>
</comment>
<dbReference type="SUPFAM" id="SSF53613">
    <property type="entry name" value="Ribokinase-like"/>
    <property type="match status" value="1"/>
</dbReference>
<keyword evidence="8 12" id="KW-0067">ATP-binding</keyword>
<dbReference type="EMBL" id="PHEX01000051">
    <property type="protein sequence ID" value="PKQ27827.1"/>
    <property type="molecule type" value="Genomic_DNA"/>
</dbReference>
<feature type="binding site" evidence="12">
    <location>
        <position position="253"/>
    </location>
    <ligand>
        <name>substrate</name>
    </ligand>
</feature>
<accession>A0A2N3G532</accession>
<evidence type="ECO:0000256" key="8">
    <source>
        <dbReference type="ARBA" id="ARBA00022840"/>
    </source>
</evidence>
<keyword evidence="9 12" id="KW-0460">Magnesium</keyword>
<dbReference type="CDD" id="cd01174">
    <property type="entry name" value="ribokinase"/>
    <property type="match status" value="1"/>
</dbReference>
<evidence type="ECO:0000256" key="4">
    <source>
        <dbReference type="ARBA" id="ARBA00022679"/>
    </source>
</evidence>
<reference evidence="15 16" key="1">
    <citation type="journal article" date="2017" name="ISME J.">
        <title>Potential for microbial H2 and metal transformations associated with novel bacteria and archaea in deep terrestrial subsurface sediments.</title>
        <authorList>
            <person name="Hernsdorf A.W."/>
            <person name="Amano Y."/>
            <person name="Miyakawa K."/>
            <person name="Ise K."/>
            <person name="Suzuki Y."/>
            <person name="Anantharaman K."/>
            <person name="Probst A."/>
            <person name="Burstein D."/>
            <person name="Thomas B.C."/>
            <person name="Banfield J.F."/>
        </authorList>
    </citation>
    <scope>NUCLEOTIDE SEQUENCE [LARGE SCALE GENOMIC DNA]</scope>
    <source>
        <strain evidence="15">HGW-Actinobacteria-3</strain>
    </source>
</reference>
<evidence type="ECO:0000256" key="1">
    <source>
        <dbReference type="ARBA" id="ARBA00005380"/>
    </source>
</evidence>
<keyword evidence="6 12" id="KW-0547">Nucleotide-binding</keyword>
<comment type="similarity">
    <text evidence="12">Belongs to the carbohydrate kinase PfkB family. Ribokinase subfamily.</text>
</comment>
<comment type="similarity">
    <text evidence="1">Belongs to the carbohydrate kinase pfkB family.</text>
</comment>
<dbReference type="PANTHER" id="PTHR10584">
    <property type="entry name" value="SUGAR KINASE"/>
    <property type="match status" value="1"/>
</dbReference>
<evidence type="ECO:0000256" key="12">
    <source>
        <dbReference type="HAMAP-Rule" id="MF_01987"/>
    </source>
</evidence>
<dbReference type="GO" id="GO:0005524">
    <property type="term" value="F:ATP binding"/>
    <property type="evidence" value="ECO:0007669"/>
    <property type="project" value="UniProtKB-UniRule"/>
</dbReference>
<evidence type="ECO:0000256" key="5">
    <source>
        <dbReference type="ARBA" id="ARBA00022723"/>
    </source>
</evidence>
<name>A0A2N3G532_9ACTN</name>
<feature type="binding site" evidence="12">
    <location>
        <position position="249"/>
    </location>
    <ligand>
        <name>K(+)</name>
        <dbReference type="ChEBI" id="CHEBI:29103"/>
    </ligand>
</feature>
<evidence type="ECO:0000259" key="14">
    <source>
        <dbReference type="Pfam" id="PF00294"/>
    </source>
</evidence>
<protein>
    <recommendedName>
        <fullName evidence="3 12">Ribokinase</fullName>
        <shortName evidence="12">RK</shortName>
        <ecNumber evidence="2 12">2.7.1.15</ecNumber>
    </recommendedName>
</protein>
<evidence type="ECO:0000256" key="7">
    <source>
        <dbReference type="ARBA" id="ARBA00022777"/>
    </source>
</evidence>
<comment type="caution">
    <text evidence="15">The sequence shown here is derived from an EMBL/GenBank/DDBJ whole genome shotgun (WGS) entry which is preliminary data.</text>
</comment>
<dbReference type="Gene3D" id="3.40.1190.20">
    <property type="match status" value="1"/>
</dbReference>
<feature type="binding site" evidence="12">
    <location>
        <begin position="221"/>
        <end position="226"/>
    </location>
    <ligand>
        <name>ATP</name>
        <dbReference type="ChEBI" id="CHEBI:30616"/>
    </ligand>
</feature>
<feature type="binding site" evidence="12">
    <location>
        <begin position="252"/>
        <end position="253"/>
    </location>
    <ligand>
        <name>ATP</name>
        <dbReference type="ChEBI" id="CHEBI:30616"/>
    </ligand>
</feature>
<feature type="binding site" evidence="12">
    <location>
        <position position="141"/>
    </location>
    <ligand>
        <name>substrate</name>
    </ligand>
</feature>
<dbReference type="PANTHER" id="PTHR10584:SF166">
    <property type="entry name" value="RIBOKINASE"/>
    <property type="match status" value="1"/>
</dbReference>
<feature type="binding site" evidence="12">
    <location>
        <position position="277"/>
    </location>
    <ligand>
        <name>ATP</name>
        <dbReference type="ChEBI" id="CHEBI:30616"/>
    </ligand>
</feature>
<comment type="function">
    <text evidence="12">Catalyzes the phosphorylation of ribose at O-5 in a reaction requiring ATP and magnesium. The resulting D-ribose-5-phosphate can then be used either for sythesis of nucleotides, histidine, and tryptophan, or as a component of the pentose phosphate pathway.</text>
</comment>
<evidence type="ECO:0000313" key="15">
    <source>
        <dbReference type="EMBL" id="PKQ27827.1"/>
    </source>
</evidence>
<dbReference type="Pfam" id="PF00294">
    <property type="entry name" value="PfkB"/>
    <property type="match status" value="1"/>
</dbReference>
<feature type="binding site" evidence="12">
    <location>
        <position position="283"/>
    </location>
    <ligand>
        <name>K(+)</name>
        <dbReference type="ChEBI" id="CHEBI:29103"/>
    </ligand>
</feature>
<comment type="subunit">
    <text evidence="12">Homodimer.</text>
</comment>
<feature type="binding site" evidence="12">
    <location>
        <position position="185"/>
    </location>
    <ligand>
        <name>ATP</name>
        <dbReference type="ChEBI" id="CHEBI:30616"/>
    </ligand>
</feature>
<dbReference type="InterPro" id="IPR002173">
    <property type="entry name" value="Carboh/pur_kinase_PfkB_CS"/>
</dbReference>
<comment type="activity regulation">
    <text evidence="12">Activated by a monovalent cation that binds near, but not in, the active site. The most likely occupant of the site in vivo is potassium. Ion binding induces a conformational change that may alter substrate affinity.</text>
</comment>
<feature type="binding site" evidence="12">
    <location>
        <position position="292"/>
    </location>
    <ligand>
        <name>K(+)</name>
        <dbReference type="ChEBI" id="CHEBI:29103"/>
    </ligand>
</feature>
<dbReference type="PROSITE" id="PS00584">
    <property type="entry name" value="PFKB_KINASES_2"/>
    <property type="match status" value="1"/>
</dbReference>
<organism evidence="15 16">
    <name type="scientific">Candidatus Anoxymicrobium japonicum</name>
    <dbReference type="NCBI Taxonomy" id="2013648"/>
    <lineage>
        <taxon>Bacteria</taxon>
        <taxon>Bacillati</taxon>
        <taxon>Actinomycetota</taxon>
        <taxon>Candidatus Geothermincolia</taxon>
        <taxon>Candidatus Geothermincolales</taxon>
        <taxon>Candidatus Anoxymicrobiaceae</taxon>
        <taxon>Candidatus Anoxymicrobium</taxon>
    </lineage>
</organism>
<keyword evidence="11 12" id="KW-0119">Carbohydrate metabolism</keyword>
<dbReference type="EC" id="2.7.1.15" evidence="2 12"/>
<dbReference type="InterPro" id="IPR017583">
    <property type="entry name" value="Tagatose/fructose_Pkinase"/>
</dbReference>
<keyword evidence="4 12" id="KW-0808">Transferase</keyword>
<comment type="cofactor">
    <cofactor evidence="12">
        <name>Mg(2+)</name>
        <dbReference type="ChEBI" id="CHEBI:18420"/>
    </cofactor>
    <text evidence="12">Requires a divalent cation, most likely magnesium in vivo, as an electrophilic catalyst to aid phosphoryl group transfer. It is the chelate of the metal and the nucleotide that is the actual substrate.</text>
</comment>
<evidence type="ECO:0000256" key="11">
    <source>
        <dbReference type="ARBA" id="ARBA00023277"/>
    </source>
</evidence>
<dbReference type="GO" id="GO:0004747">
    <property type="term" value="F:ribokinase activity"/>
    <property type="evidence" value="ECO:0007669"/>
    <property type="project" value="UniProtKB-UniRule"/>
</dbReference>
<feature type="binding site" evidence="12">
    <location>
        <position position="286"/>
    </location>
    <ligand>
        <name>K(+)</name>
        <dbReference type="ChEBI" id="CHEBI:29103"/>
    </ligand>
</feature>
<proteinExistence type="inferred from homology"/>
<dbReference type="Proteomes" id="UP000233654">
    <property type="component" value="Unassembled WGS sequence"/>
</dbReference>
<feature type="compositionally biased region" description="Basic and acidic residues" evidence="13">
    <location>
        <begin position="298"/>
        <end position="309"/>
    </location>
</feature>
<feature type="binding site" evidence="12">
    <location>
        <begin position="11"/>
        <end position="13"/>
    </location>
    <ligand>
        <name>substrate</name>
    </ligand>
</feature>
<dbReference type="UniPathway" id="UPA00916">
    <property type="reaction ID" value="UER00889"/>
</dbReference>
<dbReference type="NCBIfam" id="TIGR02152">
    <property type="entry name" value="D_ribokin_bact"/>
    <property type="match status" value="1"/>
</dbReference>
<dbReference type="PIRSF" id="PIRSF000535">
    <property type="entry name" value="1PFK/6PFK/LacC"/>
    <property type="match status" value="1"/>
</dbReference>
<dbReference type="GO" id="GO:0005829">
    <property type="term" value="C:cytosol"/>
    <property type="evidence" value="ECO:0007669"/>
    <property type="project" value="TreeGrafter"/>
</dbReference>
<evidence type="ECO:0000256" key="9">
    <source>
        <dbReference type="ARBA" id="ARBA00022842"/>
    </source>
</evidence>
<keyword evidence="5 12" id="KW-0479">Metal-binding</keyword>
<evidence type="ECO:0000256" key="3">
    <source>
        <dbReference type="ARBA" id="ARBA00016943"/>
    </source>
</evidence>
<evidence type="ECO:0000256" key="6">
    <source>
        <dbReference type="ARBA" id="ARBA00022741"/>
    </source>
</evidence>
<comment type="catalytic activity">
    <reaction evidence="12">
        <text>D-ribose + ATP = D-ribose 5-phosphate + ADP + H(+)</text>
        <dbReference type="Rhea" id="RHEA:13697"/>
        <dbReference type="ChEBI" id="CHEBI:15378"/>
        <dbReference type="ChEBI" id="CHEBI:30616"/>
        <dbReference type="ChEBI" id="CHEBI:47013"/>
        <dbReference type="ChEBI" id="CHEBI:78346"/>
        <dbReference type="ChEBI" id="CHEBI:456216"/>
        <dbReference type="EC" id="2.7.1.15"/>
    </reaction>
</comment>
<keyword evidence="7 12" id="KW-0418">Kinase</keyword>
<dbReference type="InterPro" id="IPR002139">
    <property type="entry name" value="Ribo/fructo_kinase"/>
</dbReference>
<evidence type="ECO:0000256" key="10">
    <source>
        <dbReference type="ARBA" id="ARBA00022958"/>
    </source>
</evidence>
<dbReference type="GO" id="GO:0046872">
    <property type="term" value="F:metal ion binding"/>
    <property type="evidence" value="ECO:0007669"/>
    <property type="project" value="UniProtKB-KW"/>
</dbReference>
<evidence type="ECO:0000313" key="16">
    <source>
        <dbReference type="Proteomes" id="UP000233654"/>
    </source>
</evidence>
<dbReference type="InterPro" id="IPR011877">
    <property type="entry name" value="Ribokinase"/>
</dbReference>
<sequence length="309" mass="31602">MAGTLVVGSIVLDMVITAPRIPEPGENVHGTGFSMVPGGKGANQAVAAARLGQDVCLLGCAGADAFGDYLVDSLANAGIDTSHVRRSDAVSTGVALIVVEETTGMNTIVVDPGANMALTVEDLDVLDSLYAECGTALFQLEIPLDVVSEGARRARSHGLTTVLDAGPPRGANVCLAKLFDVVSPNEKELASLTGREVRDFDEASSAAKELLDAGIDTLVVKMGEAGALLVTGEEQKLFPAFKVNALDSTGAGDAFTAGLVVALSEGMELDGAVRFANAAGAVAATAPGAQPSMPSRSQVERLLARDERP</sequence>
<feature type="binding site" evidence="12">
    <location>
        <begin position="39"/>
        <end position="43"/>
    </location>
    <ligand>
        <name>substrate</name>
    </ligand>
</feature>
<evidence type="ECO:0000256" key="2">
    <source>
        <dbReference type="ARBA" id="ARBA00012035"/>
    </source>
</evidence>
<feature type="binding site" evidence="12">
    <location>
        <position position="247"/>
    </location>
    <ligand>
        <name>K(+)</name>
        <dbReference type="ChEBI" id="CHEBI:29103"/>
    </ligand>
</feature>
<feature type="domain" description="Carbohydrate kinase PfkB" evidence="14">
    <location>
        <begin position="5"/>
        <end position="295"/>
    </location>
</feature>
<dbReference type="AlphaFoldDB" id="A0A2N3G532"/>
<evidence type="ECO:0000256" key="13">
    <source>
        <dbReference type="SAM" id="MobiDB-lite"/>
    </source>
</evidence>
<keyword evidence="10 12" id="KW-0630">Potassium</keyword>
<dbReference type="HAMAP" id="MF_01987">
    <property type="entry name" value="Ribokinase"/>
    <property type="match status" value="1"/>
</dbReference>
<feature type="active site" description="Proton acceptor" evidence="12">
    <location>
        <position position="253"/>
    </location>
</feature>
<feature type="binding site" evidence="12">
    <location>
        <position position="288"/>
    </location>
    <ligand>
        <name>K(+)</name>
        <dbReference type="ChEBI" id="CHEBI:29103"/>
    </ligand>
</feature>
<dbReference type="GO" id="GO:0019303">
    <property type="term" value="P:D-ribose catabolic process"/>
    <property type="evidence" value="ECO:0007669"/>
    <property type="project" value="UniProtKB-UniRule"/>
</dbReference>
<comment type="pathway">
    <text evidence="12">Carbohydrate metabolism; D-ribose degradation; D-ribose 5-phosphate from beta-D-ribopyranose: step 2/2.</text>
</comment>
<dbReference type="InterPro" id="IPR011611">
    <property type="entry name" value="PfkB_dom"/>
</dbReference>
<keyword evidence="12" id="KW-0963">Cytoplasm</keyword>
<dbReference type="InterPro" id="IPR029056">
    <property type="entry name" value="Ribokinase-like"/>
</dbReference>
<dbReference type="PRINTS" id="PR00990">
    <property type="entry name" value="RIBOKINASE"/>
</dbReference>
<gene>
    <name evidence="12 15" type="primary">rbsK</name>
    <name evidence="15" type="ORF">CVT63_06015</name>
</gene>
<feature type="region of interest" description="Disordered" evidence="13">
    <location>
        <begin position="286"/>
        <end position="309"/>
    </location>
</feature>
<comment type="subcellular location">
    <subcellularLocation>
        <location evidence="12">Cytoplasm</location>
    </subcellularLocation>
</comment>